<keyword evidence="10" id="KW-0325">Glycoprotein</keyword>
<dbReference type="UniPathway" id="UPA00196"/>
<evidence type="ECO:0000256" key="5">
    <source>
        <dbReference type="ARBA" id="ARBA00022679"/>
    </source>
</evidence>
<dbReference type="Gene3D" id="3.40.720.10">
    <property type="entry name" value="Alkaline Phosphatase, subunit A"/>
    <property type="match status" value="1"/>
</dbReference>
<evidence type="ECO:0000256" key="10">
    <source>
        <dbReference type="ARBA" id="ARBA00023180"/>
    </source>
</evidence>
<accession>A0A6G1G999</accession>
<evidence type="ECO:0000256" key="6">
    <source>
        <dbReference type="ARBA" id="ARBA00022692"/>
    </source>
</evidence>
<dbReference type="PANTHER" id="PTHR23071">
    <property type="entry name" value="PHOSPHATIDYLINOSITOL GLYCAN"/>
    <property type="match status" value="1"/>
</dbReference>
<evidence type="ECO:0000256" key="3">
    <source>
        <dbReference type="ARBA" id="ARBA00008695"/>
    </source>
</evidence>
<feature type="transmembrane region" description="Helical" evidence="12">
    <location>
        <begin position="594"/>
        <end position="616"/>
    </location>
</feature>
<feature type="transmembrane region" description="Helical" evidence="12">
    <location>
        <begin position="766"/>
        <end position="784"/>
    </location>
</feature>
<keyword evidence="8 12" id="KW-1133">Transmembrane helix</keyword>
<dbReference type="InterPro" id="IPR017850">
    <property type="entry name" value="Alkaline_phosphatase_core_sf"/>
</dbReference>
<comment type="subcellular location">
    <subcellularLocation>
        <location evidence="1">Endoplasmic reticulum membrane</location>
        <topology evidence="1">Multi-pass membrane protein</topology>
    </subcellularLocation>
</comment>
<feature type="transmembrane region" description="Helical" evidence="12">
    <location>
        <begin position="560"/>
        <end position="582"/>
    </location>
</feature>
<comment type="pathway">
    <text evidence="2">Glycolipid biosynthesis; glycosylphosphatidylinositol-anchor biosynthesis.</text>
</comment>
<name>A0A6G1G999_9PEZI</name>
<dbReference type="GO" id="GO:0005789">
    <property type="term" value="C:endoplasmic reticulum membrane"/>
    <property type="evidence" value="ECO:0007669"/>
    <property type="project" value="UniProtKB-SubCell"/>
</dbReference>
<organism evidence="13">
    <name type="scientific">Eremomyces bilateralis CBS 781.70</name>
    <dbReference type="NCBI Taxonomy" id="1392243"/>
    <lineage>
        <taxon>Eukaryota</taxon>
        <taxon>Fungi</taxon>
        <taxon>Dikarya</taxon>
        <taxon>Ascomycota</taxon>
        <taxon>Pezizomycotina</taxon>
        <taxon>Dothideomycetes</taxon>
        <taxon>Dothideomycetes incertae sedis</taxon>
        <taxon>Eremomycetales</taxon>
        <taxon>Eremomycetaceae</taxon>
        <taxon>Eremomyces</taxon>
    </lineage>
</organism>
<dbReference type="InterPro" id="IPR002591">
    <property type="entry name" value="Phosphodiest/P_Trfase"/>
</dbReference>
<dbReference type="OrthoDB" id="272139at2759"/>
<dbReference type="GO" id="GO:0051377">
    <property type="term" value="F:mannose-ethanolamine phosphotransferase activity"/>
    <property type="evidence" value="ECO:0007669"/>
    <property type="project" value="InterPro"/>
</dbReference>
<feature type="transmembrane region" description="Helical" evidence="12">
    <location>
        <begin position="622"/>
        <end position="639"/>
    </location>
</feature>
<feature type="transmembrane region" description="Helical" evidence="12">
    <location>
        <begin position="939"/>
        <end position="960"/>
    </location>
</feature>
<evidence type="ECO:0000256" key="8">
    <source>
        <dbReference type="ARBA" id="ARBA00022989"/>
    </source>
</evidence>
<feature type="transmembrane region" description="Helical" evidence="12">
    <location>
        <begin position="501"/>
        <end position="521"/>
    </location>
</feature>
<comment type="similarity">
    <text evidence="3">Belongs to the PIGG/PIGN/PIGO family. PIGO subfamily.</text>
</comment>
<sequence>MAKESEYDGIAAKFAKAKARREQEESQGLTTASQDDKKVREYQFTASHGILVALLVWFLILHALGIYLFTSGFLLTRLVLNDRSQCAEPPVLVEGYEVGSIENGCWHPKSFDKAVVIVVDALRYDFTVPFQPSFPEEAPHHFHNALPFFYQTAKDSPENAILLPFIADPPTTTLQRLKGLTTGTLPTFIDAGSNFAGTAIDEDNLIEQLYHAGKRVVHLGDDTWHALFPGYFEPNLTKPYDSFNVWDLHTVDNGVTEHLLPLLDTTNSSKWDVIVGHYLGVDHAGHRYGPDHPAMAAKLRQMNDVLTNVAQSIDDSTLLVVMGDHGMDQKGDHGGESADEVEAAIWFYSKRPVFGRSSSYRIEPPATAKERPVAQIDLVPTLSLLLGMPIPFNNLGAPIEEAFIGLSGNQFGNLAAVYRLTTAQIGRYMSSYSNVRKLDESTTAEPQKLWKQATASWDMVQRIKNPGQYDWRSAYQAYSKYQKSTLHLCHSLWARFDMASMVHGIEILVLSLGVLIVYACGITGDRTELNPILLVRGALAMILGAVLGASISFLVDAFPFISTTVYLAALGGVAGISSGFWYARRLRAPVPKTLWSFVGVAFTLLLSIGFASNSFTIWEDRILLMFLASFGVMMFGSSMRQRDVAKRTFGCYYSILFVVLTRIASLSMLCREEQMPYCKTTFYASATSSTSAAWQLLIPFVTAIVLPEIVKSHFKATGSYHGSAVLWIGVAFRIGLLICALFWSLDIADDKDWLDWDKARLKTVKMVIAQIALVIALPAGYSTFSWCEPFLSISNTPARAATKSPEATGSIQKPPTTPGNVKPTESDENPKQAPIVIHGYSNLHGTRYFLLVTIWVLTLLLLYKPMGSGALALCLWQILCLMEVLACTGQQTSSIGPVVLAFIGSFYFFKTGHQATLTSIQWDSAFVPLRSVRYPWSPVLVVLNSFGAQILCSIAVPAVVLWKQPVKTKGLLGQVAKAMVIHVLVYATIGLATTVWAAWLRRHLMLYRIFSPRFIMGAIVLLVVEFVGAIIAVGGTRWSMMSVGDVFGWP</sequence>
<keyword evidence="7" id="KW-0256">Endoplasmic reticulum</keyword>
<gene>
    <name evidence="13 15" type="ORF">P152DRAFT_456830</name>
</gene>
<dbReference type="RefSeq" id="XP_033536193.1">
    <property type="nucleotide sequence ID" value="XM_033679095.1"/>
</dbReference>
<dbReference type="CDD" id="cd16023">
    <property type="entry name" value="GPI_EPT_3"/>
    <property type="match status" value="1"/>
</dbReference>
<dbReference type="Proteomes" id="UP000504638">
    <property type="component" value="Unplaced"/>
</dbReference>
<reference evidence="15" key="2">
    <citation type="submission" date="2020-04" db="EMBL/GenBank/DDBJ databases">
        <authorList>
            <consortium name="NCBI Genome Project"/>
        </authorList>
    </citation>
    <scope>NUCLEOTIDE SEQUENCE</scope>
    <source>
        <strain evidence="15">CBS 781.70</strain>
    </source>
</reference>
<feature type="transmembrane region" description="Helical" evidence="12">
    <location>
        <begin position="846"/>
        <end position="863"/>
    </location>
</feature>
<feature type="transmembrane region" description="Helical" evidence="12">
    <location>
        <begin position="724"/>
        <end position="745"/>
    </location>
</feature>
<dbReference type="GeneID" id="54419665"/>
<feature type="transmembrane region" description="Helical" evidence="12">
    <location>
        <begin position="50"/>
        <end position="75"/>
    </location>
</feature>
<dbReference type="GO" id="GO:0006506">
    <property type="term" value="P:GPI anchor biosynthetic process"/>
    <property type="evidence" value="ECO:0007669"/>
    <property type="project" value="UniProtKB-UniPathway"/>
</dbReference>
<feature type="transmembrane region" description="Helical" evidence="12">
    <location>
        <begin position="892"/>
        <end position="909"/>
    </location>
</feature>
<keyword evidence="6 12" id="KW-0812">Transmembrane</keyword>
<feature type="transmembrane region" description="Helical" evidence="12">
    <location>
        <begin position="1012"/>
        <end position="1033"/>
    </location>
</feature>
<evidence type="ECO:0000256" key="2">
    <source>
        <dbReference type="ARBA" id="ARBA00004687"/>
    </source>
</evidence>
<evidence type="ECO:0000256" key="12">
    <source>
        <dbReference type="SAM" id="Phobius"/>
    </source>
</evidence>
<proteinExistence type="inferred from homology"/>
<dbReference type="PANTHER" id="PTHR23071:SF1">
    <property type="entry name" value="GPI ETHANOLAMINE PHOSPHATE TRANSFERASE 3"/>
    <property type="match status" value="1"/>
</dbReference>
<evidence type="ECO:0000256" key="11">
    <source>
        <dbReference type="SAM" id="MobiDB-lite"/>
    </source>
</evidence>
<keyword evidence="14" id="KW-1185">Reference proteome</keyword>
<evidence type="ECO:0000256" key="4">
    <source>
        <dbReference type="ARBA" id="ARBA00022502"/>
    </source>
</evidence>
<evidence type="ECO:0000256" key="1">
    <source>
        <dbReference type="ARBA" id="ARBA00004477"/>
    </source>
</evidence>
<evidence type="ECO:0000313" key="13">
    <source>
        <dbReference type="EMBL" id="KAF1814562.1"/>
    </source>
</evidence>
<keyword evidence="4" id="KW-0337">GPI-anchor biosynthesis</keyword>
<dbReference type="EMBL" id="ML975153">
    <property type="protein sequence ID" value="KAF1814562.1"/>
    <property type="molecule type" value="Genomic_DNA"/>
</dbReference>
<dbReference type="Pfam" id="PF01663">
    <property type="entry name" value="Phosphodiest"/>
    <property type="match status" value="1"/>
</dbReference>
<keyword evidence="5" id="KW-0808">Transferase</keyword>
<evidence type="ECO:0000313" key="15">
    <source>
        <dbReference type="RefSeq" id="XP_033536193.1"/>
    </source>
</evidence>
<dbReference type="SUPFAM" id="SSF53649">
    <property type="entry name" value="Alkaline phosphatase-like"/>
    <property type="match status" value="1"/>
</dbReference>
<reference evidence="13 15" key="1">
    <citation type="submission" date="2020-01" db="EMBL/GenBank/DDBJ databases">
        <authorList>
            <consortium name="DOE Joint Genome Institute"/>
            <person name="Haridas S."/>
            <person name="Albert R."/>
            <person name="Binder M."/>
            <person name="Bloem J."/>
            <person name="Labutti K."/>
            <person name="Salamov A."/>
            <person name="Andreopoulos B."/>
            <person name="Baker S.E."/>
            <person name="Barry K."/>
            <person name="Bills G."/>
            <person name="Bluhm B.H."/>
            <person name="Cannon C."/>
            <person name="Castanera R."/>
            <person name="Culley D.E."/>
            <person name="Daum C."/>
            <person name="Ezra D."/>
            <person name="Gonzalez J.B."/>
            <person name="Henrissat B."/>
            <person name="Kuo A."/>
            <person name="Liang C."/>
            <person name="Lipzen A."/>
            <person name="Lutzoni F."/>
            <person name="Magnuson J."/>
            <person name="Mondo S."/>
            <person name="Nolan M."/>
            <person name="Ohm R."/>
            <person name="Pangilinan J."/>
            <person name="Park H.-J."/>
            <person name="Ramirez L."/>
            <person name="Alfaro M."/>
            <person name="Sun H."/>
            <person name="Tritt A."/>
            <person name="Yoshinaga Y."/>
            <person name="Zwiers L.-H."/>
            <person name="Turgeon B.G."/>
            <person name="Goodwin S.B."/>
            <person name="Spatafora J.W."/>
            <person name="Crous P.W."/>
            <person name="Grigoriev I.V."/>
        </authorList>
    </citation>
    <scope>NUCLEOTIDE SEQUENCE</scope>
    <source>
        <strain evidence="13 15">CBS 781.70</strain>
    </source>
</reference>
<dbReference type="InterPro" id="IPR039524">
    <property type="entry name" value="PIGO/GPI13"/>
</dbReference>
<reference evidence="15" key="3">
    <citation type="submission" date="2025-04" db="UniProtKB">
        <authorList>
            <consortium name="RefSeq"/>
        </authorList>
    </citation>
    <scope>IDENTIFICATION</scope>
    <source>
        <strain evidence="15">CBS 781.70</strain>
    </source>
</reference>
<keyword evidence="9 12" id="KW-0472">Membrane</keyword>
<dbReference type="AlphaFoldDB" id="A0A6G1G999"/>
<feature type="transmembrane region" description="Helical" evidence="12">
    <location>
        <begin position="651"/>
        <end position="669"/>
    </location>
</feature>
<evidence type="ECO:0000256" key="7">
    <source>
        <dbReference type="ARBA" id="ARBA00022824"/>
    </source>
</evidence>
<feature type="transmembrane region" description="Helical" evidence="12">
    <location>
        <begin position="980"/>
        <end position="1000"/>
    </location>
</feature>
<feature type="transmembrane region" description="Helical" evidence="12">
    <location>
        <begin position="533"/>
        <end position="554"/>
    </location>
</feature>
<feature type="compositionally biased region" description="Polar residues" evidence="11">
    <location>
        <begin position="805"/>
        <end position="814"/>
    </location>
</feature>
<evidence type="ECO:0000313" key="14">
    <source>
        <dbReference type="Proteomes" id="UP000504638"/>
    </source>
</evidence>
<feature type="region of interest" description="Disordered" evidence="11">
    <location>
        <begin position="804"/>
        <end position="830"/>
    </location>
</feature>
<protein>
    <submittedName>
        <fullName evidence="13 15">Uncharacterized protein</fullName>
    </submittedName>
</protein>
<dbReference type="InterPro" id="IPR037675">
    <property type="entry name" value="PIG-O_N"/>
</dbReference>
<evidence type="ECO:0000256" key="9">
    <source>
        <dbReference type="ARBA" id="ARBA00023136"/>
    </source>
</evidence>